<dbReference type="EMBL" id="JAVRHZ010000004">
    <property type="protein sequence ID" value="MDT0556031.1"/>
    <property type="molecule type" value="Genomic_DNA"/>
</dbReference>
<name>A0ABU2YDU9_9FLAO</name>
<dbReference type="Proteomes" id="UP001254488">
    <property type="component" value="Unassembled WGS sequence"/>
</dbReference>
<evidence type="ECO:0000313" key="2">
    <source>
        <dbReference type="Proteomes" id="UP001254488"/>
    </source>
</evidence>
<comment type="caution">
    <text evidence="1">The sequence shown here is derived from an EMBL/GenBank/DDBJ whole genome shotgun (WGS) entry which is preliminary data.</text>
</comment>
<dbReference type="RefSeq" id="WP_311332985.1">
    <property type="nucleotide sequence ID" value="NZ_JAVRHZ010000004.1"/>
</dbReference>
<proteinExistence type="predicted"/>
<organism evidence="1 2">
    <name type="scientific">Patiriisocius hiemis</name>
    <dbReference type="NCBI Taxonomy" id="3075604"/>
    <lineage>
        <taxon>Bacteria</taxon>
        <taxon>Pseudomonadati</taxon>
        <taxon>Bacteroidota</taxon>
        <taxon>Flavobacteriia</taxon>
        <taxon>Flavobacteriales</taxon>
        <taxon>Flavobacteriaceae</taxon>
        <taxon>Patiriisocius</taxon>
    </lineage>
</organism>
<keyword evidence="2" id="KW-1185">Reference proteome</keyword>
<gene>
    <name evidence="1" type="ORF">RM538_08455</name>
</gene>
<sequence>MISKEKKFIFIHNFKTGGTSIEKKLGHFNSLKRDVQDHRTIREIEALTKKKEHFKKSLYAIKKGKLDRFPLHFSKAIQPELTKKQFL</sequence>
<protein>
    <submittedName>
        <fullName evidence="1">Uncharacterized protein</fullName>
    </submittedName>
</protein>
<accession>A0ABU2YDU9</accession>
<evidence type="ECO:0000313" key="1">
    <source>
        <dbReference type="EMBL" id="MDT0556031.1"/>
    </source>
</evidence>
<reference evidence="1 2" key="1">
    <citation type="submission" date="2023-09" db="EMBL/GenBank/DDBJ databases">
        <authorList>
            <person name="Rey-Velasco X."/>
        </authorList>
    </citation>
    <scope>NUCLEOTIDE SEQUENCE [LARGE SCALE GENOMIC DNA]</scope>
    <source>
        <strain evidence="1 2">W242</strain>
    </source>
</reference>